<gene>
    <name evidence="2" type="ORF">O3M35_008992</name>
</gene>
<evidence type="ECO:0000313" key="2">
    <source>
        <dbReference type="EMBL" id="KAK9504808.1"/>
    </source>
</evidence>
<sequence>MFIRVKIDGEHVILVNHNCGVNLLAEYLKLKTEISDRFEIDLCHQCGYLTKLHTLNPTLNGLKFLKNRTLYYVVRYQRDRSSILGGPSGTMTHVPVPIVGNNQRLAVQILGQVRKNKGVCTCLGEPSLIEFSLDGTAEFCGEKLIDHITKKSQKSLSHQQAISRAPSSVKKKLLGSKLDQTNKQATRSLTK</sequence>
<dbReference type="PANTHER" id="PTHR33887">
    <property type="entry name" value="PB1 DOMAIN-CONTAINING PROTEIN"/>
    <property type="match status" value="1"/>
</dbReference>
<feature type="region of interest" description="Disordered" evidence="1">
    <location>
        <begin position="156"/>
        <end position="191"/>
    </location>
</feature>
<proteinExistence type="predicted"/>
<protein>
    <submittedName>
        <fullName evidence="2">Uncharacterized protein</fullName>
    </submittedName>
</protein>
<dbReference type="PANTHER" id="PTHR33887:SF4">
    <property type="entry name" value="AB2-183"/>
    <property type="match status" value="1"/>
</dbReference>
<feature type="compositionally biased region" description="Polar residues" evidence="1">
    <location>
        <begin position="156"/>
        <end position="166"/>
    </location>
</feature>
<accession>A0AAW1D1B4</accession>
<dbReference type="AlphaFoldDB" id="A0AAW1D1B4"/>
<organism evidence="2 3">
    <name type="scientific">Rhynocoris fuscipes</name>
    <dbReference type="NCBI Taxonomy" id="488301"/>
    <lineage>
        <taxon>Eukaryota</taxon>
        <taxon>Metazoa</taxon>
        <taxon>Ecdysozoa</taxon>
        <taxon>Arthropoda</taxon>
        <taxon>Hexapoda</taxon>
        <taxon>Insecta</taxon>
        <taxon>Pterygota</taxon>
        <taxon>Neoptera</taxon>
        <taxon>Paraneoptera</taxon>
        <taxon>Hemiptera</taxon>
        <taxon>Heteroptera</taxon>
        <taxon>Panheteroptera</taxon>
        <taxon>Cimicomorpha</taxon>
        <taxon>Reduviidae</taxon>
        <taxon>Harpactorinae</taxon>
        <taxon>Harpactorini</taxon>
        <taxon>Rhynocoris</taxon>
    </lineage>
</organism>
<feature type="compositionally biased region" description="Polar residues" evidence="1">
    <location>
        <begin position="179"/>
        <end position="191"/>
    </location>
</feature>
<dbReference type="Proteomes" id="UP001461498">
    <property type="component" value="Unassembled WGS sequence"/>
</dbReference>
<dbReference type="InterPro" id="IPR039471">
    <property type="entry name" value="CXorf65-like"/>
</dbReference>
<reference evidence="2 3" key="1">
    <citation type="submission" date="2022-12" db="EMBL/GenBank/DDBJ databases">
        <title>Chromosome-level genome assembly of true bugs.</title>
        <authorList>
            <person name="Ma L."/>
            <person name="Li H."/>
        </authorList>
    </citation>
    <scope>NUCLEOTIDE SEQUENCE [LARGE SCALE GENOMIC DNA]</scope>
    <source>
        <strain evidence="2">Lab_2022b</strain>
    </source>
</reference>
<comment type="caution">
    <text evidence="2">The sequence shown here is derived from an EMBL/GenBank/DDBJ whole genome shotgun (WGS) entry which is preliminary data.</text>
</comment>
<dbReference type="EMBL" id="JAPXFL010000006">
    <property type="protein sequence ID" value="KAK9504808.1"/>
    <property type="molecule type" value="Genomic_DNA"/>
</dbReference>
<evidence type="ECO:0000313" key="3">
    <source>
        <dbReference type="Proteomes" id="UP001461498"/>
    </source>
</evidence>
<keyword evidence="3" id="KW-1185">Reference proteome</keyword>
<evidence type="ECO:0000256" key="1">
    <source>
        <dbReference type="SAM" id="MobiDB-lite"/>
    </source>
</evidence>
<name>A0AAW1D1B4_9HEMI</name>
<dbReference type="Pfam" id="PF15874">
    <property type="entry name" value="Il2rg"/>
    <property type="match status" value="1"/>
</dbReference>